<accession>A0AAF3FR82</accession>
<evidence type="ECO:0000256" key="4">
    <source>
        <dbReference type="SAM" id="Phobius"/>
    </source>
</evidence>
<evidence type="ECO:0000313" key="5">
    <source>
        <dbReference type="Proteomes" id="UP000887575"/>
    </source>
</evidence>
<dbReference type="Gene3D" id="3.40.720.10">
    <property type="entry name" value="Alkaline Phosphatase, subunit A"/>
    <property type="match status" value="1"/>
</dbReference>
<protein>
    <submittedName>
        <fullName evidence="6">Uncharacterized protein</fullName>
    </submittedName>
</protein>
<dbReference type="GO" id="GO:0055120">
    <property type="term" value="C:striated muscle dense body"/>
    <property type="evidence" value="ECO:0007669"/>
    <property type="project" value="TreeGrafter"/>
</dbReference>
<reference evidence="6" key="1">
    <citation type="submission" date="2024-02" db="UniProtKB">
        <authorList>
            <consortium name="WormBaseParasite"/>
        </authorList>
    </citation>
    <scope>IDENTIFICATION</scope>
</reference>
<dbReference type="InterPro" id="IPR044929">
    <property type="entry name" value="DNA/RNA_non-sp_Endonuclease_sf"/>
</dbReference>
<dbReference type="SUPFAM" id="SSF53649">
    <property type="entry name" value="Alkaline phosphatase-like"/>
    <property type="match status" value="1"/>
</dbReference>
<evidence type="ECO:0000256" key="2">
    <source>
        <dbReference type="ARBA" id="ARBA00023180"/>
    </source>
</evidence>
<keyword evidence="4" id="KW-1133">Transmembrane helix</keyword>
<feature type="transmembrane region" description="Helical" evidence="4">
    <location>
        <begin position="35"/>
        <end position="58"/>
    </location>
</feature>
<dbReference type="PANTHER" id="PTHR10151">
    <property type="entry name" value="ECTONUCLEOTIDE PYROPHOSPHATASE/PHOSPHODIESTERASE"/>
    <property type="match status" value="1"/>
</dbReference>
<dbReference type="AlphaFoldDB" id="A0AAF3FR82"/>
<dbReference type="GO" id="GO:0016787">
    <property type="term" value="F:hydrolase activity"/>
    <property type="evidence" value="ECO:0007669"/>
    <property type="project" value="UniProtKB-KW"/>
</dbReference>
<feature type="region of interest" description="Disordered" evidence="3">
    <location>
        <begin position="95"/>
        <end position="127"/>
    </location>
</feature>
<dbReference type="PANTHER" id="PTHR10151:SF114">
    <property type="entry name" value="ECTONUCLEOTIDE PYROPHOSPHATASE_PHOSPHODIESTERASE C27A7.3"/>
    <property type="match status" value="1"/>
</dbReference>
<evidence type="ECO:0000313" key="6">
    <source>
        <dbReference type="WBParaSite" id="MBELARI_LOCUS9744"/>
    </source>
</evidence>
<dbReference type="Gene3D" id="3.30.1360.180">
    <property type="match status" value="1"/>
</dbReference>
<keyword evidence="1" id="KW-0378">Hydrolase</keyword>
<keyword evidence="2" id="KW-0325">Glycoprotein</keyword>
<organism evidence="5 6">
    <name type="scientific">Mesorhabditis belari</name>
    <dbReference type="NCBI Taxonomy" id="2138241"/>
    <lineage>
        <taxon>Eukaryota</taxon>
        <taxon>Metazoa</taxon>
        <taxon>Ecdysozoa</taxon>
        <taxon>Nematoda</taxon>
        <taxon>Chromadorea</taxon>
        <taxon>Rhabditida</taxon>
        <taxon>Rhabditina</taxon>
        <taxon>Rhabditomorpha</taxon>
        <taxon>Rhabditoidea</taxon>
        <taxon>Rhabditidae</taxon>
        <taxon>Mesorhabditinae</taxon>
        <taxon>Mesorhabditis</taxon>
    </lineage>
</organism>
<dbReference type="Proteomes" id="UP000887575">
    <property type="component" value="Unassembled WGS sequence"/>
</dbReference>
<dbReference type="WBParaSite" id="MBELARI_LOCUS9744">
    <property type="protein sequence ID" value="MBELARI_LOCUS9744"/>
    <property type="gene ID" value="MBELARI_LOCUS9744"/>
</dbReference>
<dbReference type="SUPFAM" id="SSF54060">
    <property type="entry name" value="His-Me finger endonucleases"/>
    <property type="match status" value="1"/>
</dbReference>
<dbReference type="InterPro" id="IPR044925">
    <property type="entry name" value="His-Me_finger_sf"/>
</dbReference>
<dbReference type="InterPro" id="IPR017850">
    <property type="entry name" value="Alkaline_phosphatase_core_sf"/>
</dbReference>
<keyword evidence="5" id="KW-1185">Reference proteome</keyword>
<dbReference type="CDD" id="cd16018">
    <property type="entry name" value="Enpp"/>
    <property type="match status" value="1"/>
</dbReference>
<name>A0AAF3FR82_9BILA</name>
<dbReference type="Pfam" id="PF01663">
    <property type="entry name" value="Phosphodiest"/>
    <property type="match status" value="1"/>
</dbReference>
<evidence type="ECO:0000256" key="3">
    <source>
        <dbReference type="SAM" id="MobiDB-lite"/>
    </source>
</evidence>
<dbReference type="InterPro" id="IPR002591">
    <property type="entry name" value="Phosphodiest/P_Trfase"/>
</dbReference>
<keyword evidence="4" id="KW-0472">Membrane</keyword>
<dbReference type="Gene3D" id="3.40.570.10">
    <property type="entry name" value="Extracellular Endonuclease, subunit A"/>
    <property type="match status" value="1"/>
</dbReference>
<proteinExistence type="predicted"/>
<evidence type="ECO:0000256" key="1">
    <source>
        <dbReference type="ARBA" id="ARBA00022801"/>
    </source>
</evidence>
<dbReference type="GO" id="GO:0031674">
    <property type="term" value="C:I band"/>
    <property type="evidence" value="ECO:0007669"/>
    <property type="project" value="TreeGrafter"/>
</dbReference>
<sequence length="879" mass="100885">MVDKEEGKGCSAMVIEKISPEESRRSWLRLKFCQVYFLLVLVAVLAFAILIFCIVFAAKLSQMNSRYESIEAKTKGLMEMKQGFNNFQNAGLLLNGNNNKQKTGDGVPSKDEYDEMEGEGLPPAIKPSKVVYGSEKDQKQTTMIPENELFLDKMKLREEAAKTVNFEKRQEDPPVINQGKYIPPTEKIRYVDPDPYRWYREGGACGKMDQCPGSKNYFFRETKPLVVISFDGFSKVYDQNRAVKNLEHIKKCGTTAEFVIPSYPTKTFPNHYTIATGVYPGHHGLVDNYVYDPAISDKVLDGKYNRDPRLFQSDPIWSLYKRVTGKKTACMMWIGCNNHPDFQPDYLEPFNFNITDAQKFDEVAEWLSKPEDERPGLTMVYIAEPDDSSHWARMNEGNLRSDALAEIDHLLGRFFNKLHDKNLMDCFNIIVLSDHGMADLYTHINLKTKLFDPKLKMITGPLARFHFDGSSTTQADIRKAFPCDNGTNHLLFNKKTFPPRCHYTENPRTGDMILEAPIGTEFRGDDSTYRHGDHGYDYLEPEMRTVFFARGPAFQRKAVLAPFQNVEYYNLFAELLDIPSKLISPNNGTYGRLEGALTKQNNEQDPFYWAAQTIPECPRRAFQLPTIKGCGPGYQSCDAPSAICHQKPRNLAATSLTDVKFCVKELCDLTVLERRETLDAPKNQFFASAVDKIVYEMATEKNSTNDCPYYREDYMEGCIFYEASPENPTTHVGLSIRNQRYMFESVKMNVFFKGVWDELNALTNEYLSNQEPLLVISGSYTKDGDLPTHLFRILLSCGPKDNWNPVLRECVDQNHSRVLSFLFPNMDEDLNCMDSRKRLLKYTARVRDIEALTGLRFFRNSLPYPQMIQRTTFIPLELW</sequence>
<keyword evidence="4" id="KW-0812">Transmembrane</keyword>
<dbReference type="GO" id="GO:0016529">
    <property type="term" value="C:sarcoplasmic reticulum"/>
    <property type="evidence" value="ECO:0007669"/>
    <property type="project" value="TreeGrafter"/>
</dbReference>